<evidence type="ECO:0000313" key="3">
    <source>
        <dbReference type="Proteomes" id="UP000199354"/>
    </source>
</evidence>
<gene>
    <name evidence="2" type="ORF">SAMN02927903_03412</name>
</gene>
<keyword evidence="1" id="KW-0812">Transmembrane</keyword>
<evidence type="ECO:0000313" key="2">
    <source>
        <dbReference type="EMBL" id="SCZ02592.1"/>
    </source>
</evidence>
<dbReference type="Proteomes" id="UP000199354">
    <property type="component" value="Unassembled WGS sequence"/>
</dbReference>
<protein>
    <submittedName>
        <fullName evidence="2">Uncharacterized protein</fullName>
    </submittedName>
</protein>
<organism evidence="2 3">
    <name type="scientific">Flavobacterium caeni</name>
    <dbReference type="NCBI Taxonomy" id="490189"/>
    <lineage>
        <taxon>Bacteria</taxon>
        <taxon>Pseudomonadati</taxon>
        <taxon>Bacteroidota</taxon>
        <taxon>Flavobacteriia</taxon>
        <taxon>Flavobacteriales</taxon>
        <taxon>Flavobacteriaceae</taxon>
        <taxon>Flavobacterium</taxon>
    </lineage>
</organism>
<sequence length="189" mass="21866">MLSSKEEKLFLWEVVIIFIYYFSNNLKSCEVNFGIISLSENTDLLKLMPIVFGTVMFFLQSVTLQKLELTKTIDLLSVERFAKKIPNGDTRNFIVKIINPFNLSNSLANMINEDSNRIEIAFNFLIIIPLLIIGLTPYYILIQMLIDLYNNHSVDFIGRISFWLTILLSIMVAFYYISGTVRTLKQSIK</sequence>
<evidence type="ECO:0000256" key="1">
    <source>
        <dbReference type="SAM" id="Phobius"/>
    </source>
</evidence>
<dbReference type="EMBL" id="FMVF01000078">
    <property type="protein sequence ID" value="SCZ02592.1"/>
    <property type="molecule type" value="Genomic_DNA"/>
</dbReference>
<keyword evidence="1" id="KW-0472">Membrane</keyword>
<feature type="transmembrane region" description="Helical" evidence="1">
    <location>
        <begin position="120"/>
        <end position="140"/>
    </location>
</feature>
<feature type="transmembrane region" description="Helical" evidence="1">
    <location>
        <begin position="160"/>
        <end position="177"/>
    </location>
</feature>
<name>A0A1G5KPU9_9FLAO</name>
<dbReference type="AlphaFoldDB" id="A0A1G5KPU9"/>
<accession>A0A1G5KPU9</accession>
<keyword evidence="3" id="KW-1185">Reference proteome</keyword>
<proteinExistence type="predicted"/>
<keyword evidence="1" id="KW-1133">Transmembrane helix</keyword>
<reference evidence="2 3" key="1">
    <citation type="submission" date="2016-10" db="EMBL/GenBank/DDBJ databases">
        <authorList>
            <person name="de Groot N.N."/>
        </authorList>
    </citation>
    <scope>NUCLEOTIDE SEQUENCE [LARGE SCALE GENOMIC DNA]</scope>
    <source>
        <strain evidence="2 3">CGMCC 1.7031</strain>
    </source>
</reference>